<dbReference type="FunFam" id="3.40.50.150:FF:000185">
    <property type="entry name" value="O-methyltransferase family protein"/>
    <property type="match status" value="1"/>
</dbReference>
<keyword evidence="3" id="KW-0949">S-adenosyl-L-methionine</keyword>
<evidence type="ECO:0000256" key="5">
    <source>
        <dbReference type="PIRSR" id="PIRSR005739-1"/>
    </source>
</evidence>
<dbReference type="InterPro" id="IPR029063">
    <property type="entry name" value="SAM-dependent_MTases_sf"/>
</dbReference>
<dbReference type="Gene3D" id="3.40.50.150">
    <property type="entry name" value="Vaccinia Virus protein VP39"/>
    <property type="match status" value="1"/>
</dbReference>
<protein>
    <submittedName>
        <fullName evidence="7">O-methyltransferase ZRP4</fullName>
    </submittedName>
</protein>
<dbReference type="SUPFAM" id="SSF53335">
    <property type="entry name" value="S-adenosyl-L-methionine-dependent methyltransferases"/>
    <property type="match status" value="1"/>
</dbReference>
<dbReference type="PROSITE" id="PS51683">
    <property type="entry name" value="SAM_OMT_II"/>
    <property type="match status" value="1"/>
</dbReference>
<organism evidence="7">
    <name type="scientific">Aegilops tauschii</name>
    <name type="common">Tausch's goatgrass</name>
    <name type="synonym">Aegilops squarrosa</name>
    <dbReference type="NCBI Taxonomy" id="37682"/>
    <lineage>
        <taxon>Eukaryota</taxon>
        <taxon>Viridiplantae</taxon>
        <taxon>Streptophyta</taxon>
        <taxon>Embryophyta</taxon>
        <taxon>Tracheophyta</taxon>
        <taxon>Spermatophyta</taxon>
        <taxon>Magnoliopsida</taxon>
        <taxon>Liliopsida</taxon>
        <taxon>Poales</taxon>
        <taxon>Poaceae</taxon>
        <taxon>BOP clade</taxon>
        <taxon>Pooideae</taxon>
        <taxon>Triticodae</taxon>
        <taxon>Triticeae</taxon>
        <taxon>Triticinae</taxon>
        <taxon>Aegilops</taxon>
    </lineage>
</organism>
<evidence type="ECO:0000256" key="3">
    <source>
        <dbReference type="ARBA" id="ARBA00022691"/>
    </source>
</evidence>
<dbReference type="Pfam" id="PF00891">
    <property type="entry name" value="Methyltransf_2"/>
    <property type="match status" value="1"/>
</dbReference>
<evidence type="ECO:0000256" key="2">
    <source>
        <dbReference type="ARBA" id="ARBA00022679"/>
    </source>
</evidence>
<keyword evidence="2" id="KW-0808">Transferase</keyword>
<dbReference type="GO" id="GO:0032259">
    <property type="term" value="P:methylation"/>
    <property type="evidence" value="ECO:0007669"/>
    <property type="project" value="UniProtKB-KW"/>
</dbReference>
<reference evidence="7" key="1">
    <citation type="submission" date="2015-06" db="UniProtKB">
        <authorList>
            <consortium name="EnsemblPlants"/>
        </authorList>
    </citation>
    <scope>IDENTIFICATION</scope>
</reference>
<evidence type="ECO:0000256" key="4">
    <source>
        <dbReference type="ARBA" id="ARBA00034481"/>
    </source>
</evidence>
<dbReference type="EnsemblPlants" id="EMT23443">
    <property type="protein sequence ID" value="EMT23443"/>
    <property type="gene ID" value="F775_14585"/>
</dbReference>
<proteinExistence type="inferred from homology"/>
<sequence length="357" mass="38982">MAAQAPTMAVPTDTQLIQAQAGLWRHSLCHLTAIALRCAVQLGALASPEEGTYTLIPLSYLLVDGVFIDGEASQKAIVLATTSRHYIDAALGLADWFKKDIAPPPSPFEDVHGATLFEESMALLDPESDKVFHEALAAHDHLGINTILRECHDLFKGVQSLTDCCGGDGTTARAIVKAFPHIKCNVLDLRKVIEKVPSDGIVNYVAGDLFHTIPPAQAVMLKLVLHFWSDEDCINILAQCKKAIPSREMGGKVIVIDIVVGSSSKEMLETQLLVDMLMLVCTRGRQRDENDWSTIFTKAGFSDYKIIKKLGPRGVIERQDSVSPTLWIDGEELQACAAWGACPADVRSTVTRSRYSQ</sequence>
<feature type="domain" description="O-methyltransferase C-terminal" evidence="6">
    <location>
        <begin position="93"/>
        <end position="302"/>
    </location>
</feature>
<dbReference type="InterPro" id="IPR001077">
    <property type="entry name" value="COMT_C"/>
</dbReference>
<feature type="active site" description="Proton acceptor" evidence="5">
    <location>
        <position position="226"/>
    </location>
</feature>
<dbReference type="PANTHER" id="PTHR11746">
    <property type="entry name" value="O-METHYLTRANSFERASE"/>
    <property type="match status" value="1"/>
</dbReference>
<evidence type="ECO:0000313" key="7">
    <source>
        <dbReference type="EnsemblPlants" id="EMT23443"/>
    </source>
</evidence>
<evidence type="ECO:0000259" key="6">
    <source>
        <dbReference type="Pfam" id="PF00891"/>
    </source>
</evidence>
<dbReference type="GO" id="GO:0008171">
    <property type="term" value="F:O-methyltransferase activity"/>
    <property type="evidence" value="ECO:0007669"/>
    <property type="project" value="InterPro"/>
</dbReference>
<dbReference type="PIRSF" id="PIRSF005739">
    <property type="entry name" value="O-mtase"/>
    <property type="match status" value="1"/>
</dbReference>
<name>M8BNN9_AEGTA</name>
<accession>M8BNN9</accession>
<comment type="similarity">
    <text evidence="4">Belongs to the class I-like SAM-binding methyltransferase superfamily. Cation-independent O-methyltransferase family. COMT subfamily.</text>
</comment>
<keyword evidence="1" id="KW-0489">Methyltransferase</keyword>
<dbReference type="InterPro" id="IPR016461">
    <property type="entry name" value="COMT-like"/>
</dbReference>
<dbReference type="ExpressionAtlas" id="M8BNN9">
    <property type="expression patterns" value="baseline"/>
</dbReference>
<evidence type="ECO:0000256" key="1">
    <source>
        <dbReference type="ARBA" id="ARBA00022603"/>
    </source>
</evidence>
<dbReference type="AlphaFoldDB" id="M8BNN9"/>